<dbReference type="AlphaFoldDB" id="A0A9D1DRV1"/>
<feature type="signal peptide" evidence="2">
    <location>
        <begin position="1"/>
        <end position="37"/>
    </location>
</feature>
<organism evidence="3 4">
    <name type="scientific">Candidatus Gallacutalibacter pullicola</name>
    <dbReference type="NCBI Taxonomy" id="2840830"/>
    <lineage>
        <taxon>Bacteria</taxon>
        <taxon>Bacillati</taxon>
        <taxon>Bacillota</taxon>
        <taxon>Clostridia</taxon>
        <taxon>Eubacteriales</taxon>
        <taxon>Candidatus Gallacutalibacter</taxon>
    </lineage>
</organism>
<proteinExistence type="predicted"/>
<evidence type="ECO:0000313" key="3">
    <source>
        <dbReference type="EMBL" id="HIR57852.1"/>
    </source>
</evidence>
<dbReference type="NCBIfam" id="TIGR02867">
    <property type="entry name" value="spore_II_P"/>
    <property type="match status" value="1"/>
</dbReference>
<reference evidence="3" key="1">
    <citation type="submission" date="2020-10" db="EMBL/GenBank/DDBJ databases">
        <authorList>
            <person name="Gilroy R."/>
        </authorList>
    </citation>
    <scope>NUCLEOTIDE SEQUENCE</scope>
    <source>
        <strain evidence="3">ChiSjej1B19-7085</strain>
    </source>
</reference>
<evidence type="ECO:0000256" key="1">
    <source>
        <dbReference type="SAM" id="MobiDB-lite"/>
    </source>
</evidence>
<dbReference type="Proteomes" id="UP000886785">
    <property type="component" value="Unassembled WGS sequence"/>
</dbReference>
<evidence type="ECO:0000313" key="4">
    <source>
        <dbReference type="Proteomes" id="UP000886785"/>
    </source>
</evidence>
<feature type="chain" id="PRO_5038339165" evidence="2">
    <location>
        <begin position="38"/>
        <end position="401"/>
    </location>
</feature>
<protein>
    <submittedName>
        <fullName evidence="3">Stage II sporulation protein P</fullName>
    </submittedName>
</protein>
<comment type="caution">
    <text evidence="3">The sequence shown here is derived from an EMBL/GenBank/DDBJ whole genome shotgun (WGS) entry which is preliminary data.</text>
</comment>
<dbReference type="Pfam" id="PF07454">
    <property type="entry name" value="SpoIIP"/>
    <property type="match status" value="1"/>
</dbReference>
<dbReference type="InterPro" id="IPR010897">
    <property type="entry name" value="Spore_II_P"/>
</dbReference>
<keyword evidence="2" id="KW-0732">Signal</keyword>
<feature type="compositionally biased region" description="Pro residues" evidence="1">
    <location>
        <begin position="69"/>
        <end position="80"/>
    </location>
</feature>
<sequence>MKIIGGKPSKRPVKPKIRCVASALAACAAVSFFTAGAARNFDSFRDTAAIAAAGFVFPEGLLPAAPVADPAPDPAEPPSVPEISGQSSAPESSPESSSESESPGESLPSSQPPQSAAEASGLSSQEPSSEPEEPSSQAAEQSGIPIQEVQIGNTGVQFGDIFVKNATSVTLDIESELAQEPAVSIKADGTPEVLIYHTHTTESYLLWEQDEFLSGTPTRSQDETQSVVLVGDAIAAQLRAAGIGVIHDTTCHDYPAYNGAYDRSAVTMQKNLEKYPGIQVTLDIHRDAIGDNSVRKKPTVTIDGKKAAQIMILSGCDSDGSLGFPDWEQNLRLGLRVQQTLAESYPGLARPLNFCERLYNLNMTKGSLLVEFGTEVNTLDEALYSGELFGRSLAETLLALR</sequence>
<feature type="compositionally biased region" description="Low complexity" evidence="1">
    <location>
        <begin position="81"/>
        <end position="141"/>
    </location>
</feature>
<gene>
    <name evidence="3" type="ORF">IAA54_09280</name>
</gene>
<name>A0A9D1DRV1_9FIRM</name>
<reference evidence="3" key="2">
    <citation type="journal article" date="2021" name="PeerJ">
        <title>Extensive microbial diversity within the chicken gut microbiome revealed by metagenomics and culture.</title>
        <authorList>
            <person name="Gilroy R."/>
            <person name="Ravi A."/>
            <person name="Getino M."/>
            <person name="Pursley I."/>
            <person name="Horton D.L."/>
            <person name="Alikhan N.F."/>
            <person name="Baker D."/>
            <person name="Gharbi K."/>
            <person name="Hall N."/>
            <person name="Watson M."/>
            <person name="Adriaenssens E.M."/>
            <person name="Foster-Nyarko E."/>
            <person name="Jarju S."/>
            <person name="Secka A."/>
            <person name="Antonio M."/>
            <person name="Oren A."/>
            <person name="Chaudhuri R.R."/>
            <person name="La Ragione R."/>
            <person name="Hildebrand F."/>
            <person name="Pallen M.J."/>
        </authorList>
    </citation>
    <scope>NUCLEOTIDE SEQUENCE</scope>
    <source>
        <strain evidence="3">ChiSjej1B19-7085</strain>
    </source>
</reference>
<feature type="region of interest" description="Disordered" evidence="1">
    <location>
        <begin position="67"/>
        <end position="141"/>
    </location>
</feature>
<evidence type="ECO:0000256" key="2">
    <source>
        <dbReference type="SAM" id="SignalP"/>
    </source>
</evidence>
<dbReference type="EMBL" id="DVHF01000109">
    <property type="protein sequence ID" value="HIR57852.1"/>
    <property type="molecule type" value="Genomic_DNA"/>
</dbReference>
<accession>A0A9D1DRV1</accession>